<accession>A0ABX9TU30</accession>
<dbReference type="InterPro" id="IPR006260">
    <property type="entry name" value="TonB/TolA_C"/>
</dbReference>
<keyword evidence="5" id="KW-0997">Cell inner membrane</keyword>
<protein>
    <submittedName>
        <fullName evidence="13">TonB family protein</fullName>
    </submittedName>
</protein>
<keyword evidence="4" id="KW-1003">Cell membrane</keyword>
<evidence type="ECO:0000256" key="1">
    <source>
        <dbReference type="ARBA" id="ARBA00004383"/>
    </source>
</evidence>
<evidence type="ECO:0000256" key="2">
    <source>
        <dbReference type="ARBA" id="ARBA00006555"/>
    </source>
</evidence>
<evidence type="ECO:0000256" key="11">
    <source>
        <dbReference type="SAM" id="Phobius"/>
    </source>
</evidence>
<dbReference type="NCBIfam" id="TIGR01352">
    <property type="entry name" value="tonB_Cterm"/>
    <property type="match status" value="1"/>
</dbReference>
<feature type="transmembrane region" description="Helical" evidence="11">
    <location>
        <begin position="16"/>
        <end position="34"/>
    </location>
</feature>
<name>A0ABX9TU30_9GAMM</name>
<gene>
    <name evidence="13" type="ORF">D9K81_12305</name>
</gene>
<feature type="compositionally biased region" description="Polar residues" evidence="10">
    <location>
        <begin position="120"/>
        <end position="156"/>
    </location>
</feature>
<sequence length="280" mass="31391">MSVSILFRVQKNRSKFLTFSIVGGMHLLCLYLIWHLEMSERSTTPSAVNAIQVKFVSLEKSLNTHLTQTKKTLNVENEQIQPQKTEVYEKAKHEIINTSTSEKKSVSAKHQEKVGEKKSTVNSNSTPSHQLQQDFHKPQQQNDALSGQVSSNSDAGIQAKSSETLVKGLGEDARQQNHIEASTNKMPIPVSRVDVLSLGKFNYDDRELNNQQRMLVLTIQINAQGQAININIKQSSGVSSLDERAIKAMQKTKFKPHKINGEAVSVIVDFPIQLKMSRNR</sequence>
<evidence type="ECO:0000256" key="3">
    <source>
        <dbReference type="ARBA" id="ARBA00022448"/>
    </source>
</evidence>
<dbReference type="Proteomes" id="UP000280271">
    <property type="component" value="Unassembled WGS sequence"/>
</dbReference>
<dbReference type="PROSITE" id="PS52015">
    <property type="entry name" value="TONB_CTD"/>
    <property type="match status" value="1"/>
</dbReference>
<comment type="subcellular location">
    <subcellularLocation>
        <location evidence="1">Cell inner membrane</location>
        <topology evidence="1">Single-pass membrane protein</topology>
        <orientation evidence="1">Periplasmic side</orientation>
    </subcellularLocation>
</comment>
<dbReference type="InterPro" id="IPR051045">
    <property type="entry name" value="TonB-dependent_transducer"/>
</dbReference>
<evidence type="ECO:0000256" key="9">
    <source>
        <dbReference type="ARBA" id="ARBA00023136"/>
    </source>
</evidence>
<evidence type="ECO:0000256" key="6">
    <source>
        <dbReference type="ARBA" id="ARBA00022692"/>
    </source>
</evidence>
<proteinExistence type="inferred from homology"/>
<keyword evidence="8 11" id="KW-1133">Transmembrane helix</keyword>
<keyword evidence="14" id="KW-1185">Reference proteome</keyword>
<dbReference type="PANTHER" id="PTHR33446">
    <property type="entry name" value="PROTEIN TONB-RELATED"/>
    <property type="match status" value="1"/>
</dbReference>
<organism evidence="13 14">
    <name type="scientific">Acinetobacter chengduensis</name>
    <dbReference type="NCBI Taxonomy" id="2420890"/>
    <lineage>
        <taxon>Bacteria</taxon>
        <taxon>Pseudomonadati</taxon>
        <taxon>Pseudomonadota</taxon>
        <taxon>Gammaproteobacteria</taxon>
        <taxon>Moraxellales</taxon>
        <taxon>Moraxellaceae</taxon>
        <taxon>Acinetobacter</taxon>
    </lineage>
</organism>
<keyword evidence="3" id="KW-0813">Transport</keyword>
<evidence type="ECO:0000256" key="10">
    <source>
        <dbReference type="SAM" id="MobiDB-lite"/>
    </source>
</evidence>
<keyword evidence="7" id="KW-0653">Protein transport</keyword>
<feature type="compositionally biased region" description="Basic and acidic residues" evidence="10">
    <location>
        <begin position="95"/>
        <end position="119"/>
    </location>
</feature>
<dbReference type="RefSeq" id="WP_120375037.1">
    <property type="nucleotide sequence ID" value="NZ_RCHC01000013.1"/>
</dbReference>
<dbReference type="Gene3D" id="3.30.1150.10">
    <property type="match status" value="1"/>
</dbReference>
<evidence type="ECO:0000256" key="7">
    <source>
        <dbReference type="ARBA" id="ARBA00022927"/>
    </source>
</evidence>
<keyword evidence="6 11" id="KW-0812">Transmembrane</keyword>
<feature type="region of interest" description="Disordered" evidence="10">
    <location>
        <begin position="95"/>
        <end position="156"/>
    </location>
</feature>
<evidence type="ECO:0000256" key="4">
    <source>
        <dbReference type="ARBA" id="ARBA00022475"/>
    </source>
</evidence>
<evidence type="ECO:0000313" key="13">
    <source>
        <dbReference type="EMBL" id="RLL20429.1"/>
    </source>
</evidence>
<comment type="similarity">
    <text evidence="2">Belongs to the TonB family.</text>
</comment>
<dbReference type="SUPFAM" id="SSF74653">
    <property type="entry name" value="TolA/TonB C-terminal domain"/>
    <property type="match status" value="1"/>
</dbReference>
<evidence type="ECO:0000313" key="14">
    <source>
        <dbReference type="Proteomes" id="UP000280271"/>
    </source>
</evidence>
<keyword evidence="9 11" id="KW-0472">Membrane</keyword>
<evidence type="ECO:0000259" key="12">
    <source>
        <dbReference type="PROSITE" id="PS52015"/>
    </source>
</evidence>
<dbReference type="InterPro" id="IPR037682">
    <property type="entry name" value="TonB_C"/>
</dbReference>
<dbReference type="Pfam" id="PF03544">
    <property type="entry name" value="TonB_C"/>
    <property type="match status" value="1"/>
</dbReference>
<comment type="caution">
    <text evidence="13">The sequence shown here is derived from an EMBL/GenBank/DDBJ whole genome shotgun (WGS) entry which is preliminary data.</text>
</comment>
<dbReference type="EMBL" id="RCHC01000013">
    <property type="protein sequence ID" value="RLL20429.1"/>
    <property type="molecule type" value="Genomic_DNA"/>
</dbReference>
<feature type="domain" description="TonB C-terminal" evidence="12">
    <location>
        <begin position="187"/>
        <end position="280"/>
    </location>
</feature>
<evidence type="ECO:0000256" key="5">
    <source>
        <dbReference type="ARBA" id="ARBA00022519"/>
    </source>
</evidence>
<evidence type="ECO:0000256" key="8">
    <source>
        <dbReference type="ARBA" id="ARBA00022989"/>
    </source>
</evidence>
<reference evidence="13 14" key="1">
    <citation type="submission" date="2018-09" db="EMBL/GenBank/DDBJ databases">
        <title>The draft genome of Acinetobacter sp. strains.</title>
        <authorList>
            <person name="Qin J."/>
            <person name="Feng Y."/>
            <person name="Zong Z."/>
        </authorList>
    </citation>
    <scope>NUCLEOTIDE SEQUENCE [LARGE SCALE GENOMIC DNA]</scope>
    <source>
        <strain evidence="13 14">WCHAc060005</strain>
    </source>
</reference>